<protein>
    <submittedName>
        <fullName evidence="2">Phosphatidyl synthase</fullName>
    </submittedName>
</protein>
<dbReference type="AlphaFoldDB" id="A0A7T6XRA4"/>
<dbReference type="Pfam" id="PF13242">
    <property type="entry name" value="Hydrolase_like"/>
    <property type="match status" value="1"/>
</dbReference>
<dbReference type="Pfam" id="PF13344">
    <property type="entry name" value="Hydrolase_6"/>
    <property type="match status" value="1"/>
</dbReference>
<gene>
    <name evidence="2" type="ORF">Pdw03_0858</name>
</gene>
<accession>A0A7T6XRA4</accession>
<evidence type="ECO:0000313" key="3">
    <source>
        <dbReference type="Proteomes" id="UP000595662"/>
    </source>
</evidence>
<dbReference type="InterPro" id="IPR023214">
    <property type="entry name" value="HAD_sf"/>
</dbReference>
<sequence>MTSPTETVFRAFGLIVIGSIDLMSVHGRTALQSNRPSVSGLFLPTRRAALLHTRPERAVNDDTRSSSILLLPLYPNTFIMARFEDSDLAVDPASQDARAQDPQGALSPRDRAASGLAIPSGGNTVEIPATRSAISDAAQFMHNLSLSPSMRDRRGSRNSFGTSLPIPRSPRMSRLSSVQRGAPSVSRDILASQVQDINKEKTAKAKNMAFAFDIDGVLAHGNHAIEEAKVALKMLNGDNELGIRIPHILLTNGGGKTEEARCAQLSEILEQPISTDQFIQSHTPMQALAEYYQTVLVVGGEGFKIREVAENYGFKTVVHPKDLLAWDPSISPWATLTDAERAEAKPRDFSQMKFDAIMVFADSRDYQTDFQVIMDLLLAEDGRLLTKAKDPVATRIPIYFSQGDLLMPTEHKGLPRLTQGAFRISIEAQYKTLTGVDLERVVYGKPERATYTYADEVLKAWMEELHGVSRLPDNIYMVGDNPASDIIGGNMYGWNTCLVRTGVFQGKEGENDPNSPANFGVFNNVLEAVKAAVAKELGADFKLKWNPKVNPVTHGDGASAIE</sequence>
<name>A0A7T6XRA4_PENDI</name>
<dbReference type="PANTHER" id="PTHR14269">
    <property type="entry name" value="CDP-DIACYLGLYCEROL--GLYCEROL-3-PHOSPHATE 3-PHOSPHATIDYLTRANSFERASE-RELATED"/>
    <property type="match status" value="1"/>
</dbReference>
<organism evidence="2 3">
    <name type="scientific">Penicillium digitatum</name>
    <name type="common">Green mold</name>
    <dbReference type="NCBI Taxonomy" id="36651"/>
    <lineage>
        <taxon>Eukaryota</taxon>
        <taxon>Fungi</taxon>
        <taxon>Dikarya</taxon>
        <taxon>Ascomycota</taxon>
        <taxon>Pezizomycotina</taxon>
        <taxon>Eurotiomycetes</taxon>
        <taxon>Eurotiomycetidae</taxon>
        <taxon>Eurotiales</taxon>
        <taxon>Aspergillaceae</taxon>
        <taxon>Penicillium</taxon>
    </lineage>
</organism>
<proteinExistence type="predicted"/>
<feature type="region of interest" description="Disordered" evidence="1">
    <location>
        <begin position="148"/>
        <end position="181"/>
    </location>
</feature>
<dbReference type="NCBIfam" id="TIGR01460">
    <property type="entry name" value="HAD-SF-IIA"/>
    <property type="match status" value="1"/>
</dbReference>
<dbReference type="NCBIfam" id="TIGR01456">
    <property type="entry name" value="CECR5"/>
    <property type="match status" value="1"/>
</dbReference>
<dbReference type="SUPFAM" id="SSF56784">
    <property type="entry name" value="HAD-like"/>
    <property type="match status" value="1"/>
</dbReference>
<dbReference type="KEGG" id="pdp:PDIP_42990"/>
<dbReference type="InterPro" id="IPR006353">
    <property type="entry name" value="HAD-SF_hydro_IIA_CECR5"/>
</dbReference>
<dbReference type="InterPro" id="IPR050324">
    <property type="entry name" value="CDP-alcohol_PTase-I"/>
</dbReference>
<evidence type="ECO:0000256" key="1">
    <source>
        <dbReference type="SAM" id="MobiDB-lite"/>
    </source>
</evidence>
<dbReference type="InterPro" id="IPR006357">
    <property type="entry name" value="HAD-SF_hydro_IIA"/>
</dbReference>
<dbReference type="GeneID" id="26232617"/>
<dbReference type="PANTHER" id="PTHR14269:SF51">
    <property type="entry name" value="HYPOTHETICAL HAD-SUPERFAMILY HYDROLASE (EUROFUNG)"/>
    <property type="match status" value="1"/>
</dbReference>
<dbReference type="RefSeq" id="XP_014534589.2">
    <property type="nucleotide sequence ID" value="XM_014679103.2"/>
</dbReference>
<dbReference type="GO" id="GO:0046474">
    <property type="term" value="P:glycerophospholipid biosynthetic process"/>
    <property type="evidence" value="ECO:0007669"/>
    <property type="project" value="TreeGrafter"/>
</dbReference>
<dbReference type="InterPro" id="IPR036412">
    <property type="entry name" value="HAD-like_sf"/>
</dbReference>
<dbReference type="Gene3D" id="3.40.50.1000">
    <property type="entry name" value="HAD superfamily/HAD-like"/>
    <property type="match status" value="2"/>
</dbReference>
<dbReference type="FunFam" id="3.40.50.1000:FF:000069">
    <property type="entry name" value="HAD-superfamily subfamily IIA hydrolase"/>
    <property type="match status" value="1"/>
</dbReference>
<dbReference type="GO" id="GO:0005739">
    <property type="term" value="C:mitochondrion"/>
    <property type="evidence" value="ECO:0007669"/>
    <property type="project" value="TreeGrafter"/>
</dbReference>
<dbReference type="VEuPathDB" id="FungiDB:PDIP_42990"/>
<evidence type="ECO:0000313" key="2">
    <source>
        <dbReference type="EMBL" id="QQK45960.1"/>
    </source>
</evidence>
<reference evidence="2 3" key="1">
    <citation type="submission" date="2020-08" db="EMBL/GenBank/DDBJ databases">
        <title>The completed genome sequence of the pathogenic ascomycete fungus Penicillium digitatum.</title>
        <authorList>
            <person name="Wang M."/>
        </authorList>
    </citation>
    <scope>NUCLEOTIDE SEQUENCE [LARGE SCALE GENOMIC DNA]</scope>
    <source>
        <strain evidence="2 3">PdW03</strain>
    </source>
</reference>
<dbReference type="Proteomes" id="UP000595662">
    <property type="component" value="Chromosome 4"/>
</dbReference>
<dbReference type="EMBL" id="CP060777">
    <property type="protein sequence ID" value="QQK45960.1"/>
    <property type="molecule type" value="Genomic_DNA"/>
</dbReference>
<feature type="region of interest" description="Disordered" evidence="1">
    <location>
        <begin position="91"/>
        <end position="125"/>
    </location>
</feature>